<dbReference type="PRINTS" id="PR00959">
    <property type="entry name" value="MEVGALKINASE"/>
</dbReference>
<dbReference type="InterPro" id="IPR000262">
    <property type="entry name" value="FMN-dep_DH"/>
</dbReference>
<dbReference type="Gene3D" id="3.30.230.10">
    <property type="match status" value="2"/>
</dbReference>
<dbReference type="GO" id="GO:0010181">
    <property type="term" value="F:FMN binding"/>
    <property type="evidence" value="ECO:0007669"/>
    <property type="project" value="UniProtKB-UniRule"/>
</dbReference>
<dbReference type="SUPFAM" id="SSF51395">
    <property type="entry name" value="FMN-linked oxidoreductases"/>
    <property type="match status" value="1"/>
</dbReference>
<dbReference type="InterPro" id="IPR014721">
    <property type="entry name" value="Ribsml_uS5_D2-typ_fold_subgr"/>
</dbReference>
<dbReference type="Proteomes" id="UP000070558">
    <property type="component" value="Unassembled WGS sequence"/>
</dbReference>
<dbReference type="GO" id="GO:0005737">
    <property type="term" value="C:cytoplasm"/>
    <property type="evidence" value="ECO:0007669"/>
    <property type="project" value="UniProtKB-SubCell"/>
</dbReference>
<accession>A0A133NPH9</accession>
<evidence type="ECO:0000259" key="18">
    <source>
        <dbReference type="Pfam" id="PF08544"/>
    </source>
</evidence>
<keyword evidence="5" id="KW-0808">Transferase</keyword>
<feature type="binding site" evidence="15">
    <location>
        <position position="567"/>
    </location>
    <ligand>
        <name>FMN</name>
        <dbReference type="ChEBI" id="CHEBI:58210"/>
    </ligand>
</feature>
<feature type="binding site" evidence="15">
    <location>
        <begin position="537"/>
        <end position="539"/>
    </location>
    <ligand>
        <name>FMN</name>
        <dbReference type="ChEBI" id="CHEBI:58210"/>
    </ligand>
</feature>
<evidence type="ECO:0000256" key="11">
    <source>
        <dbReference type="ARBA" id="ARBA00022857"/>
    </source>
</evidence>
<keyword evidence="8" id="KW-0418">Kinase</keyword>
<evidence type="ECO:0000256" key="13">
    <source>
        <dbReference type="ARBA" id="ARBA00023235"/>
    </source>
</evidence>
<comment type="cofactor">
    <cofactor evidence="15">
        <name>Mg(2+)</name>
        <dbReference type="ChEBI" id="CHEBI:18420"/>
    </cofactor>
</comment>
<evidence type="ECO:0000256" key="14">
    <source>
        <dbReference type="ARBA" id="ARBA00025810"/>
    </source>
</evidence>
<dbReference type="InterPro" id="IPR020568">
    <property type="entry name" value="Ribosomal_Su5_D2-typ_SF"/>
</dbReference>
<evidence type="ECO:0000259" key="16">
    <source>
        <dbReference type="Pfam" id="PF00288"/>
    </source>
</evidence>
<dbReference type="GO" id="GO:0005524">
    <property type="term" value="F:ATP binding"/>
    <property type="evidence" value="ECO:0007669"/>
    <property type="project" value="UniProtKB-KW"/>
</dbReference>
<evidence type="ECO:0000259" key="17">
    <source>
        <dbReference type="Pfam" id="PF01070"/>
    </source>
</evidence>
<keyword evidence="12 15" id="KW-0414">Isoprene biosynthesis</keyword>
<keyword evidence="7" id="KW-0547">Nucleotide-binding</keyword>
<evidence type="ECO:0000256" key="5">
    <source>
        <dbReference type="ARBA" id="ARBA00022679"/>
    </source>
</evidence>
<proteinExistence type="inferred from homology"/>
<protein>
    <recommendedName>
        <fullName evidence="15">Isopentenyl-diphosphate delta-isomerase</fullName>
        <shortName evidence="15">IPP isomerase</shortName>
        <ecNumber evidence="15">5.3.3.2</ecNumber>
    </recommendedName>
    <alternativeName>
        <fullName evidence="15">Isopentenyl diphosphate:dimethylallyl diphosphate isomerase</fullName>
    </alternativeName>
    <alternativeName>
        <fullName evidence="15">Isopentenyl pyrophosphate isomerase</fullName>
    </alternativeName>
    <alternativeName>
        <fullName evidence="15">Type 2 isopentenyl diphosphate isomerase</fullName>
        <shortName evidence="15">IDI-2</shortName>
    </alternativeName>
</protein>
<dbReference type="GO" id="GO:0008299">
    <property type="term" value="P:isoprenoid biosynthetic process"/>
    <property type="evidence" value="ECO:0007669"/>
    <property type="project" value="UniProtKB-UniRule"/>
</dbReference>
<keyword evidence="3 15" id="KW-0285">Flavoprotein</keyword>
<dbReference type="SUPFAM" id="SSF54211">
    <property type="entry name" value="Ribosomal protein S5 domain 2-like"/>
    <property type="match status" value="2"/>
</dbReference>
<evidence type="ECO:0000256" key="4">
    <source>
        <dbReference type="ARBA" id="ARBA00022643"/>
    </source>
</evidence>
<comment type="caution">
    <text evidence="15">Lacks conserved residue(s) required for the propagation of feature annotation.</text>
</comment>
<keyword evidence="4 15" id="KW-0288">FMN</keyword>
<sequence length="833" mass="88699">MTKFQAEAPGKLYIAGEYAVVDGKAAIVAAVNRYVKVTVDAAGACDFPCDFPKDADCGGNFYGRNFYGKIACEDKNFEPLYWKFDEARFGGMRFGGNSREFILDKSYGCGFDSRADACDLPAEESPATNDLPAQTNVEKIKKYYAYVISAMNVVDEYAREMGVLEAQGAQGAQSSKGGAREYNVRIESDLDDKKTGKKYGLGSSAAVTVAAVRALCEWYGLAIATPELCKLAIIASSLVKKSGSGGDVAASVYGGWVLYRAYNREWLKAEVEMIESGDSSLCELLQKKWPRFVVKRLKVGGGLRLLVGWTGSPASSAELVGSVKAGVKAGAASGANSGDSAAREHAKTHAKTYEDFCAQSEKCVQKIAKSLENGDFNALLSGFAQNRALLKDLGEITGTLIETPKLTRLIEAANCAGLPAKTSGAGGGDCGIAIARSQDFDAVANRIKSEWQKNGIEALGLQVAEFDENRDSSLIEQRKNDHIKLACKQYKSRADAGFEAVRFIPNALPQLALSDVDTSVSVLGAAEKWAAPLYINAMTGGSKNGENINASLARVAAKTGVAMACGSLSAALKNPQLAGTFSVIRRFNPRGFVMANVSAGVAAEQAIKAVEILQANALQIHLNAAQELVMSEGDRDFSAWLSNIEAIVSALDSMKVPVVVKETGCGMSARDVLRLQNVGVRAVDVGGRGGTNFVAIENARRGGRRGYEFLDSWGLTTVESLLDIARCDEILRDYGDSAVAGDSCDSAQMQVFASGGVRTPLDVVRALKLGASAVGVAGEFLHTLTCGGMDALVEQIEDWKTQIRVIMALLGCRNIADLRKNSRILIDGKPCNL</sequence>
<dbReference type="GO" id="GO:0016301">
    <property type="term" value="F:kinase activity"/>
    <property type="evidence" value="ECO:0007669"/>
    <property type="project" value="UniProtKB-KW"/>
</dbReference>
<feature type="binding site" evidence="15">
    <location>
        <position position="691"/>
    </location>
    <ligand>
        <name>FMN</name>
        <dbReference type="ChEBI" id="CHEBI:58210"/>
    </ligand>
</feature>
<evidence type="ECO:0000256" key="1">
    <source>
        <dbReference type="ARBA" id="ARBA00001917"/>
    </source>
</evidence>
<dbReference type="Pfam" id="PF01070">
    <property type="entry name" value="FMN_dh"/>
    <property type="match status" value="1"/>
</dbReference>
<dbReference type="RefSeq" id="WP_060786886.1">
    <property type="nucleotide sequence ID" value="NZ_KQ956816.1"/>
</dbReference>
<dbReference type="PANTHER" id="PTHR43665">
    <property type="entry name" value="ISOPENTENYL-DIPHOSPHATE DELTA-ISOMERASE"/>
    <property type="match status" value="1"/>
</dbReference>
<comment type="similarity">
    <text evidence="15">Belongs to the IPP isomerase type 2 family.</text>
</comment>
<dbReference type="NCBIfam" id="TIGR01220">
    <property type="entry name" value="Pmev_kin_Gr_pos"/>
    <property type="match status" value="1"/>
</dbReference>
<dbReference type="EC" id="5.3.3.2" evidence="15"/>
<feature type="binding site" evidence="15">
    <location>
        <begin position="756"/>
        <end position="758"/>
    </location>
    <ligand>
        <name>FMN</name>
        <dbReference type="ChEBI" id="CHEBI:58210"/>
    </ligand>
</feature>
<dbReference type="PATRIC" id="fig|2702.99.peg.661"/>
<evidence type="ECO:0000256" key="2">
    <source>
        <dbReference type="ARBA" id="ARBA00022490"/>
    </source>
</evidence>
<dbReference type="InterPro" id="IPR006204">
    <property type="entry name" value="GHMP_kinase_N_dom"/>
</dbReference>
<feature type="domain" description="FMN-dependent dehydrogenase" evidence="17">
    <location>
        <begin position="643"/>
        <end position="821"/>
    </location>
</feature>
<feature type="binding site" evidence="15">
    <location>
        <position position="626"/>
    </location>
    <ligand>
        <name>substrate</name>
    </ligand>
</feature>
<dbReference type="Gene3D" id="3.20.20.70">
    <property type="entry name" value="Aldolase class I"/>
    <property type="match status" value="1"/>
</dbReference>
<feature type="binding site" evidence="15">
    <location>
        <begin position="478"/>
        <end position="479"/>
    </location>
    <ligand>
        <name>substrate</name>
    </ligand>
</feature>
<feature type="binding site" evidence="15">
    <location>
        <begin position="777"/>
        <end position="778"/>
    </location>
    <ligand>
        <name>FMN</name>
        <dbReference type="ChEBI" id="CHEBI:58210"/>
    </ligand>
</feature>
<comment type="caution">
    <text evidence="19">The sequence shown here is derived from an EMBL/GenBank/DDBJ whole genome shotgun (WGS) entry which is preliminary data.</text>
</comment>
<dbReference type="Pfam" id="PF08544">
    <property type="entry name" value="GHMP_kinases_C"/>
    <property type="match status" value="1"/>
</dbReference>
<dbReference type="PANTHER" id="PTHR43665:SF1">
    <property type="entry name" value="ISOPENTENYL-DIPHOSPHATE DELTA-ISOMERASE"/>
    <property type="match status" value="1"/>
</dbReference>
<comment type="subcellular location">
    <subcellularLocation>
        <location evidence="15">Cytoplasm</location>
    </subcellularLocation>
</comment>
<evidence type="ECO:0000256" key="3">
    <source>
        <dbReference type="ARBA" id="ARBA00022630"/>
    </source>
</evidence>
<comment type="function">
    <text evidence="15">Involved in the biosynthesis of isoprenoids. Catalyzes the 1,3-allylic rearrangement of the homoallylic substrate isopentenyl (IPP) to its allylic isomer, dimethylallyl diphosphate (DMAPP).</text>
</comment>
<evidence type="ECO:0000256" key="9">
    <source>
        <dbReference type="ARBA" id="ARBA00022840"/>
    </source>
</evidence>
<evidence type="ECO:0000256" key="8">
    <source>
        <dbReference type="ARBA" id="ARBA00022777"/>
    </source>
</evidence>
<keyword evidence="11 15" id="KW-0521">NADP</keyword>
<evidence type="ECO:0000256" key="6">
    <source>
        <dbReference type="ARBA" id="ARBA00022723"/>
    </source>
</evidence>
<dbReference type="InterPro" id="IPR011179">
    <property type="entry name" value="IPdP_isomerase"/>
</dbReference>
<comment type="catalytic activity">
    <reaction evidence="15">
        <text>isopentenyl diphosphate = dimethylallyl diphosphate</text>
        <dbReference type="Rhea" id="RHEA:23284"/>
        <dbReference type="ChEBI" id="CHEBI:57623"/>
        <dbReference type="ChEBI" id="CHEBI:128769"/>
        <dbReference type="EC" id="5.3.3.2"/>
    </reaction>
</comment>
<dbReference type="AlphaFoldDB" id="A0A133NPH9"/>
<keyword evidence="2 15" id="KW-0963">Cytoplasm</keyword>
<keyword evidence="10 15" id="KW-0460">Magnesium</keyword>
<organism evidence="19 20">
    <name type="scientific">Gardnerella vaginalis</name>
    <dbReference type="NCBI Taxonomy" id="2702"/>
    <lineage>
        <taxon>Bacteria</taxon>
        <taxon>Bacillati</taxon>
        <taxon>Actinomycetota</taxon>
        <taxon>Actinomycetes</taxon>
        <taxon>Bifidobacteriales</taxon>
        <taxon>Bifidobacteriaceae</taxon>
        <taxon>Gardnerella</taxon>
    </lineage>
</organism>
<keyword evidence="9" id="KW-0067">ATP-binding</keyword>
<gene>
    <name evidence="15" type="primary">fni</name>
    <name evidence="19" type="ORF">HMPREF3216_00674</name>
</gene>
<dbReference type="HAMAP" id="MF_00354">
    <property type="entry name" value="Idi_2"/>
    <property type="match status" value="1"/>
</dbReference>
<dbReference type="EMBL" id="LRQA01000037">
    <property type="protein sequence ID" value="KXA18204.1"/>
    <property type="molecule type" value="Genomic_DNA"/>
</dbReference>
<dbReference type="NCBIfam" id="TIGR02151">
    <property type="entry name" value="IPP_isom_2"/>
    <property type="match status" value="1"/>
</dbReference>
<feature type="binding site" evidence="15">
    <location>
        <position position="661"/>
    </location>
    <ligand>
        <name>FMN</name>
        <dbReference type="ChEBI" id="CHEBI:58210"/>
    </ligand>
</feature>
<feature type="binding site" evidence="15">
    <location>
        <position position="627"/>
    </location>
    <ligand>
        <name>Mg(2+)</name>
        <dbReference type="ChEBI" id="CHEBI:18420"/>
    </ligand>
</feature>
<keyword evidence="13 15" id="KW-0413">Isomerase</keyword>
<comment type="cofactor">
    <cofactor evidence="1 15">
        <name>FMN</name>
        <dbReference type="ChEBI" id="CHEBI:58210"/>
    </cofactor>
</comment>
<dbReference type="OrthoDB" id="9795032at2"/>
<reference evidence="19 20" key="1">
    <citation type="submission" date="2016-01" db="EMBL/GenBank/DDBJ databases">
        <authorList>
            <person name="Oliw E.H."/>
        </authorList>
    </citation>
    <scope>NUCLEOTIDE SEQUENCE [LARGE SCALE GENOMIC DNA]</scope>
    <source>
        <strain evidence="19 20">GED7760B</strain>
    </source>
</reference>
<dbReference type="InterPro" id="IPR005917">
    <property type="entry name" value="Pmev_kinase_bact"/>
</dbReference>
<dbReference type="InterPro" id="IPR013785">
    <property type="entry name" value="Aldolase_TIM"/>
</dbReference>
<dbReference type="GO" id="GO:0016491">
    <property type="term" value="F:oxidoreductase activity"/>
    <property type="evidence" value="ECO:0007669"/>
    <property type="project" value="InterPro"/>
</dbReference>
<dbReference type="GO" id="GO:0000287">
    <property type="term" value="F:magnesium ion binding"/>
    <property type="evidence" value="ECO:0007669"/>
    <property type="project" value="UniProtKB-UniRule"/>
</dbReference>
<name>A0A133NPH9_GARVA</name>
<evidence type="ECO:0000313" key="20">
    <source>
        <dbReference type="Proteomes" id="UP000070558"/>
    </source>
</evidence>
<dbReference type="GO" id="GO:0070402">
    <property type="term" value="F:NADPH binding"/>
    <property type="evidence" value="ECO:0007669"/>
    <property type="project" value="UniProtKB-UniRule"/>
</dbReference>
<dbReference type="InterPro" id="IPR013750">
    <property type="entry name" value="GHMP_kinase_C_dom"/>
</dbReference>
<evidence type="ECO:0000313" key="19">
    <source>
        <dbReference type="EMBL" id="KXA18204.1"/>
    </source>
</evidence>
<evidence type="ECO:0000256" key="12">
    <source>
        <dbReference type="ARBA" id="ARBA00023229"/>
    </source>
</evidence>
<evidence type="ECO:0000256" key="15">
    <source>
        <dbReference type="HAMAP-Rule" id="MF_00354"/>
    </source>
</evidence>
<dbReference type="Pfam" id="PF00288">
    <property type="entry name" value="GHMP_kinases_N"/>
    <property type="match status" value="1"/>
</dbReference>
<keyword evidence="6 15" id="KW-0479">Metal-binding</keyword>
<dbReference type="InterPro" id="IPR036554">
    <property type="entry name" value="GHMP_kinase_C_sf"/>
</dbReference>
<comment type="subunit">
    <text evidence="14 15">Homooctamer. Dimer of tetramers.</text>
</comment>
<dbReference type="CDD" id="cd02811">
    <property type="entry name" value="IDI-2_FMN"/>
    <property type="match status" value="1"/>
</dbReference>
<evidence type="ECO:0000256" key="10">
    <source>
        <dbReference type="ARBA" id="ARBA00022842"/>
    </source>
</evidence>
<dbReference type="SUPFAM" id="SSF55060">
    <property type="entry name" value="GHMP Kinase, C-terminal domain"/>
    <property type="match status" value="1"/>
</dbReference>
<dbReference type="Gene3D" id="3.30.70.890">
    <property type="entry name" value="GHMP kinase, C-terminal domain"/>
    <property type="match status" value="1"/>
</dbReference>
<feature type="domain" description="GHMP kinase N-terminal" evidence="16">
    <location>
        <begin position="178"/>
        <end position="255"/>
    </location>
</feature>
<evidence type="ECO:0000256" key="7">
    <source>
        <dbReference type="ARBA" id="ARBA00022741"/>
    </source>
</evidence>
<feature type="domain" description="GHMP kinase C-terminal" evidence="18">
    <location>
        <begin position="368"/>
        <end position="451"/>
    </location>
</feature>
<feature type="binding site" evidence="15">
    <location>
        <position position="596"/>
    </location>
    <ligand>
        <name>FMN</name>
        <dbReference type="ChEBI" id="CHEBI:58210"/>
    </ligand>
</feature>
<comment type="cofactor">
    <cofactor evidence="15">
        <name>NADPH</name>
        <dbReference type="ChEBI" id="CHEBI:57783"/>
    </cofactor>
</comment>
<dbReference type="GO" id="GO:0004452">
    <property type="term" value="F:isopentenyl-diphosphate delta-isomerase activity"/>
    <property type="evidence" value="ECO:0007669"/>
    <property type="project" value="UniProtKB-UniRule"/>
</dbReference>